<gene>
    <name evidence="2" type="ORF">B4U45_19890</name>
</gene>
<dbReference type="Gene3D" id="1.10.287.850">
    <property type="entry name" value="HP0062-like domain"/>
    <property type="match status" value="1"/>
</dbReference>
<name>A0A8E2ITB0_9MYCO</name>
<dbReference type="EMBL" id="MWQA01000001">
    <property type="protein sequence ID" value="ORC08518.1"/>
    <property type="molecule type" value="Genomic_DNA"/>
</dbReference>
<dbReference type="SUPFAM" id="SSF140459">
    <property type="entry name" value="PE/PPE dimer-like"/>
    <property type="match status" value="1"/>
</dbReference>
<feature type="domain" description="PE" evidence="1">
    <location>
        <begin position="4"/>
        <end position="94"/>
    </location>
</feature>
<evidence type="ECO:0000259" key="1">
    <source>
        <dbReference type="Pfam" id="PF00934"/>
    </source>
</evidence>
<reference evidence="2 3" key="1">
    <citation type="submission" date="2017-02" db="EMBL/GenBank/DDBJ databases">
        <title>Mycobacterium kansasii genomes.</title>
        <authorList>
            <person name="Borowka P."/>
            <person name="Strapagiel D."/>
            <person name="Marciniak B."/>
            <person name="Lach J."/>
            <person name="Bakula Z."/>
            <person name="Van Ingen J."/>
            <person name="Safianowska A."/>
            <person name="Brzostek A."/>
            <person name="Dziadek J."/>
            <person name="Jagielski T."/>
        </authorList>
    </citation>
    <scope>NUCLEOTIDE SEQUENCE [LARGE SCALE GENOMIC DNA]</scope>
    <source>
        <strain evidence="2 3">12MK</strain>
    </source>
</reference>
<dbReference type="GeneID" id="66599648"/>
<dbReference type="RefSeq" id="WP_219859487.1">
    <property type="nucleotide sequence ID" value="NZ_MWQA01000001.1"/>
</dbReference>
<comment type="caution">
    <text evidence="2">The sequence shown here is derived from an EMBL/GenBank/DDBJ whole genome shotgun (WGS) entry which is preliminary data.</text>
</comment>
<dbReference type="AlphaFoldDB" id="A0A8E2ITB0"/>
<dbReference type="InterPro" id="IPR000084">
    <property type="entry name" value="PE-PGRS_N"/>
</dbReference>
<proteinExistence type="predicted"/>
<evidence type="ECO:0000313" key="2">
    <source>
        <dbReference type="EMBL" id="ORC08518.1"/>
    </source>
</evidence>
<sequence length="180" mass="16788">MSYLVAVPEAVSAAATQVAGFGAALSDANSSAALATTGLLAAGSDEVSAAIASLFSAHGQAYQQVAAQMTAFHDRFVQALTAGAGAYAHAEAANASPLQTLEQDLLGAINAPTQTLLGRPLIGDGAAGTATNPNGADGGLLFGNGGAGYSQPAGSGMAGGNGGSAGLIGNGGAGGAGGAG</sequence>
<feature type="non-terminal residue" evidence="2">
    <location>
        <position position="180"/>
    </location>
</feature>
<protein>
    <submittedName>
        <fullName evidence="2">PE family protein</fullName>
    </submittedName>
</protein>
<dbReference type="InterPro" id="IPR048996">
    <property type="entry name" value="PGRS_rpt"/>
</dbReference>
<dbReference type="Proteomes" id="UP000192335">
    <property type="component" value="Unassembled WGS sequence"/>
</dbReference>
<dbReference type="InterPro" id="IPR038332">
    <property type="entry name" value="PPE_sf"/>
</dbReference>
<evidence type="ECO:0000313" key="3">
    <source>
        <dbReference type="Proteomes" id="UP000192335"/>
    </source>
</evidence>
<dbReference type="Pfam" id="PF21526">
    <property type="entry name" value="PGRS"/>
    <property type="match status" value="1"/>
</dbReference>
<organism evidence="2 3">
    <name type="scientific">Mycobacterium persicum</name>
    <dbReference type="NCBI Taxonomy" id="1487726"/>
    <lineage>
        <taxon>Bacteria</taxon>
        <taxon>Bacillati</taxon>
        <taxon>Actinomycetota</taxon>
        <taxon>Actinomycetes</taxon>
        <taxon>Mycobacteriales</taxon>
        <taxon>Mycobacteriaceae</taxon>
        <taxon>Mycobacterium</taxon>
    </lineage>
</organism>
<accession>A0A8E2ITB0</accession>
<dbReference type="Pfam" id="PF00934">
    <property type="entry name" value="PE"/>
    <property type="match status" value="1"/>
</dbReference>